<keyword evidence="3" id="KW-1185">Reference proteome</keyword>
<dbReference type="STRING" id="402385.SAMN05421848_3203"/>
<feature type="domain" description="Phytase-like" evidence="1">
    <location>
        <begin position="61"/>
        <end position="306"/>
    </location>
</feature>
<sequence>MTLRPLQQILVTTTLALCLTLLPGCTRAGIVDPGGPPGGSHPERLDWCGMLELPDRMPDGQPLGGLSELAFDPDSNLLYMLSDRARLYRARPHFDDHQQLSRLELLDSTPLRDHEGRPLKMPRADSESMALVRNEHGNRQLLIGFERQHRLQRFTLDGTPLGEAIRPAALEGAQYNGSLEALVNHPVHGIIAGLEFASSGMASSESRLFDLEGHQWRWQRAGDNSGLTAIAPLDDDLLLLERNFRVGRPLLISLRRARITGAPDNSVIPGNTIARLVSDEGWRLDNFEGLTRIAPRRYLMISDDNFSWLQRSLLGCFEVPDSTDPGS</sequence>
<dbReference type="SUPFAM" id="SSF50956">
    <property type="entry name" value="Thermostable phytase (3-phytase)"/>
    <property type="match status" value="1"/>
</dbReference>
<dbReference type="InterPro" id="IPR027372">
    <property type="entry name" value="Phytase-like_dom"/>
</dbReference>
<dbReference type="RefSeq" id="WP_175489736.1">
    <property type="nucleotide sequence ID" value="NZ_FOLY01000009.1"/>
</dbReference>
<evidence type="ECO:0000313" key="3">
    <source>
        <dbReference type="Proteomes" id="UP000199046"/>
    </source>
</evidence>
<proteinExistence type="predicted"/>
<evidence type="ECO:0000313" key="2">
    <source>
        <dbReference type="EMBL" id="SFC89877.1"/>
    </source>
</evidence>
<evidence type="ECO:0000259" key="1">
    <source>
        <dbReference type="Pfam" id="PF13449"/>
    </source>
</evidence>
<name>A0A1I1MWV9_9GAMM</name>
<organism evidence="2 3">
    <name type="scientific">Kushneria avicenniae</name>
    <dbReference type="NCBI Taxonomy" id="402385"/>
    <lineage>
        <taxon>Bacteria</taxon>
        <taxon>Pseudomonadati</taxon>
        <taxon>Pseudomonadota</taxon>
        <taxon>Gammaproteobacteria</taxon>
        <taxon>Oceanospirillales</taxon>
        <taxon>Halomonadaceae</taxon>
        <taxon>Kushneria</taxon>
    </lineage>
</organism>
<protein>
    <recommendedName>
        <fullName evidence="1">Phytase-like domain-containing protein</fullName>
    </recommendedName>
</protein>
<reference evidence="3" key="1">
    <citation type="submission" date="2016-10" db="EMBL/GenBank/DDBJ databases">
        <authorList>
            <person name="Varghese N."/>
            <person name="Submissions S."/>
        </authorList>
    </citation>
    <scope>NUCLEOTIDE SEQUENCE [LARGE SCALE GENOMIC DNA]</scope>
    <source>
        <strain evidence="3">DSM 23439</strain>
    </source>
</reference>
<dbReference type="EMBL" id="FOLY01000009">
    <property type="protein sequence ID" value="SFC89877.1"/>
    <property type="molecule type" value="Genomic_DNA"/>
</dbReference>
<accession>A0A1I1MWV9</accession>
<dbReference type="AlphaFoldDB" id="A0A1I1MWV9"/>
<dbReference type="Pfam" id="PF13449">
    <property type="entry name" value="Phytase-like"/>
    <property type="match status" value="1"/>
</dbReference>
<gene>
    <name evidence="2" type="ORF">SAMN05421848_3203</name>
</gene>
<dbReference type="Proteomes" id="UP000199046">
    <property type="component" value="Unassembled WGS sequence"/>
</dbReference>